<dbReference type="SUPFAM" id="SSF57756">
    <property type="entry name" value="Retrovirus zinc finger-like domains"/>
    <property type="match status" value="1"/>
</dbReference>
<reference evidence="1" key="1">
    <citation type="submission" date="2021-06" db="EMBL/GenBank/DDBJ databases">
        <authorList>
            <person name="Kallberg Y."/>
            <person name="Tangrot J."/>
            <person name="Rosling A."/>
        </authorList>
    </citation>
    <scope>NUCLEOTIDE SEQUENCE</scope>
    <source>
        <strain evidence="1">FL966</strain>
    </source>
</reference>
<sequence length="99" mass="11489">MKRKGCPPKRLKSSLEQGSKIKHQLNDHTNLNIQIDKQNNSSIKNLNIDIGNDLKDQKCEKYKQFEHYAKTCPNNNTKINASFIFINSKSYIAKLYCIM</sequence>
<keyword evidence="2" id="KW-1185">Reference proteome</keyword>
<evidence type="ECO:0000313" key="1">
    <source>
        <dbReference type="EMBL" id="CAG8583011.1"/>
    </source>
</evidence>
<dbReference type="GO" id="GO:0003676">
    <property type="term" value="F:nucleic acid binding"/>
    <property type="evidence" value="ECO:0007669"/>
    <property type="project" value="InterPro"/>
</dbReference>
<comment type="caution">
    <text evidence="1">The sequence shown here is derived from an EMBL/GenBank/DDBJ whole genome shotgun (WGS) entry which is preliminary data.</text>
</comment>
<name>A0A9N9G5J8_9GLOM</name>
<dbReference type="AlphaFoldDB" id="A0A9N9G5J8"/>
<protein>
    <submittedName>
        <fullName evidence="1">9069_t:CDS:1</fullName>
    </submittedName>
</protein>
<dbReference type="OrthoDB" id="2361389at2759"/>
<dbReference type="EMBL" id="CAJVQA010003778">
    <property type="protein sequence ID" value="CAG8583011.1"/>
    <property type="molecule type" value="Genomic_DNA"/>
</dbReference>
<gene>
    <name evidence="1" type="ORF">CPELLU_LOCUS6180</name>
</gene>
<organism evidence="1 2">
    <name type="scientific">Cetraspora pellucida</name>
    <dbReference type="NCBI Taxonomy" id="1433469"/>
    <lineage>
        <taxon>Eukaryota</taxon>
        <taxon>Fungi</taxon>
        <taxon>Fungi incertae sedis</taxon>
        <taxon>Mucoromycota</taxon>
        <taxon>Glomeromycotina</taxon>
        <taxon>Glomeromycetes</taxon>
        <taxon>Diversisporales</taxon>
        <taxon>Gigasporaceae</taxon>
        <taxon>Cetraspora</taxon>
    </lineage>
</organism>
<dbReference type="InterPro" id="IPR036875">
    <property type="entry name" value="Znf_CCHC_sf"/>
</dbReference>
<accession>A0A9N9G5J8</accession>
<dbReference type="Proteomes" id="UP000789759">
    <property type="component" value="Unassembled WGS sequence"/>
</dbReference>
<evidence type="ECO:0000313" key="2">
    <source>
        <dbReference type="Proteomes" id="UP000789759"/>
    </source>
</evidence>
<dbReference type="GO" id="GO:0008270">
    <property type="term" value="F:zinc ion binding"/>
    <property type="evidence" value="ECO:0007669"/>
    <property type="project" value="InterPro"/>
</dbReference>
<proteinExistence type="predicted"/>